<reference evidence="2" key="1">
    <citation type="journal article" date="2016" name="Nature">
        <title>Genome evolution in the allotetraploid frog Xenopus laevis.</title>
        <authorList>
            <person name="Session A.M."/>
            <person name="Uno Y."/>
            <person name="Kwon T."/>
            <person name="Chapman J.A."/>
            <person name="Toyoda A."/>
            <person name="Takahashi S."/>
            <person name="Fukui A."/>
            <person name="Hikosaka A."/>
            <person name="Suzuki A."/>
            <person name="Kondo M."/>
            <person name="van Heeringen S.J."/>
            <person name="Quigley I."/>
            <person name="Heinz S."/>
            <person name="Ogino H."/>
            <person name="Ochi H."/>
            <person name="Hellsten U."/>
            <person name="Lyons J.B."/>
            <person name="Simakov O."/>
            <person name="Putnam N."/>
            <person name="Stites J."/>
            <person name="Kuroki Y."/>
            <person name="Tanaka T."/>
            <person name="Michiue T."/>
            <person name="Watanabe M."/>
            <person name="Bogdanovic O."/>
            <person name="Lister R."/>
            <person name="Georgiou G."/>
            <person name="Paranjpe S.S."/>
            <person name="van Kruijsbergen I."/>
            <person name="Shu S."/>
            <person name="Carlson J."/>
            <person name="Kinoshita T."/>
            <person name="Ohta Y."/>
            <person name="Mawaribuchi S."/>
            <person name="Jenkins J."/>
            <person name="Grimwood J."/>
            <person name="Schmutz J."/>
            <person name="Mitros T."/>
            <person name="Mozaffari S.V."/>
            <person name="Suzuki Y."/>
            <person name="Haramoto Y."/>
            <person name="Yamamoto T.S."/>
            <person name="Takagi C."/>
            <person name="Heald R."/>
            <person name="Miller K."/>
            <person name="Haudenschild C."/>
            <person name="Kitzman J."/>
            <person name="Nakayama T."/>
            <person name="Izutsu Y."/>
            <person name="Robert J."/>
            <person name="Fortriede J."/>
            <person name="Burns K."/>
            <person name="Lotay V."/>
            <person name="Karimi K."/>
            <person name="Yasuoka Y."/>
            <person name="Dichmann D.S."/>
            <person name="Flajnik M.F."/>
            <person name="Houston D.W."/>
            <person name="Shendure J."/>
            <person name="DuPasquier L."/>
            <person name="Vize P.D."/>
            <person name="Zorn A.M."/>
            <person name="Ito M."/>
            <person name="Marcotte E.M."/>
            <person name="Wallingford J.B."/>
            <person name="Ito Y."/>
            <person name="Asashima M."/>
            <person name="Ueno N."/>
            <person name="Matsuda Y."/>
            <person name="Veenstra G.J."/>
            <person name="Fujiyama A."/>
            <person name="Harland R.M."/>
            <person name="Taira M."/>
            <person name="Rokhsar D.S."/>
        </authorList>
    </citation>
    <scope>NUCLEOTIDE SEQUENCE [LARGE SCALE GENOMIC DNA]</scope>
    <source>
        <strain evidence="2">J</strain>
    </source>
</reference>
<name>A0A974DYJ2_XENLA</name>
<gene>
    <name evidence="1" type="ORF">XELAEV_18006089mg</name>
</gene>
<evidence type="ECO:0000313" key="2">
    <source>
        <dbReference type="Proteomes" id="UP000694892"/>
    </source>
</evidence>
<dbReference type="Proteomes" id="UP000694892">
    <property type="component" value="Chromosome 1L"/>
</dbReference>
<organism evidence="1 2">
    <name type="scientific">Xenopus laevis</name>
    <name type="common">African clawed frog</name>
    <dbReference type="NCBI Taxonomy" id="8355"/>
    <lineage>
        <taxon>Eukaryota</taxon>
        <taxon>Metazoa</taxon>
        <taxon>Chordata</taxon>
        <taxon>Craniata</taxon>
        <taxon>Vertebrata</taxon>
        <taxon>Euteleostomi</taxon>
        <taxon>Amphibia</taxon>
        <taxon>Batrachia</taxon>
        <taxon>Anura</taxon>
        <taxon>Pipoidea</taxon>
        <taxon>Pipidae</taxon>
        <taxon>Xenopodinae</taxon>
        <taxon>Xenopus</taxon>
        <taxon>Xenopus</taxon>
    </lineage>
</organism>
<sequence>MIYLLVPTHPDMFFPQIMSFFGHYSGHFHGLQGCKVPTIHNMEHKWKVSTATVAPLEKCLIRAPTPMGNCG</sequence>
<evidence type="ECO:0000313" key="1">
    <source>
        <dbReference type="EMBL" id="OCU00319.1"/>
    </source>
</evidence>
<protein>
    <submittedName>
        <fullName evidence="1">Uncharacterized protein</fullName>
    </submittedName>
</protein>
<accession>A0A974DYJ2</accession>
<dbReference type="AlphaFoldDB" id="A0A974DYJ2"/>
<proteinExistence type="predicted"/>
<dbReference type="EMBL" id="CM004466">
    <property type="protein sequence ID" value="OCU00319.1"/>
    <property type="molecule type" value="Genomic_DNA"/>
</dbReference>